<dbReference type="Pfam" id="PF04647">
    <property type="entry name" value="AgrB"/>
    <property type="match status" value="1"/>
</dbReference>
<evidence type="ECO:0000256" key="8">
    <source>
        <dbReference type="SAM" id="Phobius"/>
    </source>
</evidence>
<protein>
    <submittedName>
        <fullName evidence="9">Accessory gene regulator B</fullName>
    </submittedName>
</protein>
<dbReference type="GO" id="GO:0008233">
    <property type="term" value="F:peptidase activity"/>
    <property type="evidence" value="ECO:0007669"/>
    <property type="project" value="UniProtKB-KW"/>
</dbReference>
<dbReference type="EMBL" id="JABTDW010000001">
    <property type="protein sequence ID" value="NSB14456.1"/>
    <property type="molecule type" value="Genomic_DNA"/>
</dbReference>
<keyword evidence="4 8" id="KW-0812">Transmembrane</keyword>
<feature type="transmembrane region" description="Helical" evidence="8">
    <location>
        <begin position="43"/>
        <end position="69"/>
    </location>
</feature>
<feature type="transmembrane region" description="Helical" evidence="8">
    <location>
        <begin position="81"/>
        <end position="102"/>
    </location>
</feature>
<evidence type="ECO:0000256" key="4">
    <source>
        <dbReference type="ARBA" id="ARBA00022692"/>
    </source>
</evidence>
<dbReference type="GO" id="GO:0006508">
    <property type="term" value="P:proteolysis"/>
    <property type="evidence" value="ECO:0007669"/>
    <property type="project" value="UniProtKB-KW"/>
</dbReference>
<accession>A0AAE5H4X5</accession>
<evidence type="ECO:0000256" key="2">
    <source>
        <dbReference type="ARBA" id="ARBA00022654"/>
    </source>
</evidence>
<dbReference type="GO" id="GO:0009372">
    <property type="term" value="P:quorum sensing"/>
    <property type="evidence" value="ECO:0007669"/>
    <property type="project" value="UniProtKB-KW"/>
</dbReference>
<feature type="transmembrane region" description="Helical" evidence="8">
    <location>
        <begin position="108"/>
        <end position="127"/>
    </location>
</feature>
<name>A0AAE5H4X5_CLOBE</name>
<evidence type="ECO:0000256" key="6">
    <source>
        <dbReference type="ARBA" id="ARBA00022989"/>
    </source>
</evidence>
<dbReference type="GO" id="GO:0016020">
    <property type="term" value="C:membrane"/>
    <property type="evidence" value="ECO:0007669"/>
    <property type="project" value="InterPro"/>
</dbReference>
<keyword evidence="3" id="KW-0645">Protease</keyword>
<evidence type="ECO:0000256" key="7">
    <source>
        <dbReference type="ARBA" id="ARBA00023136"/>
    </source>
</evidence>
<evidence type="ECO:0000256" key="3">
    <source>
        <dbReference type="ARBA" id="ARBA00022670"/>
    </source>
</evidence>
<sequence length="213" mass="23519">MSVIESIAANIGKKTKYILDFDDNTEEIVIYGAMNLIQTTVSFFLVIVIGFIFGVIYESLVFTIIVSILKKYSGGAHASSPGRCLFIGSVISIGLSLLISKILCKQSVWGITVIGILCIAISLYIIIKKAPVDSEKKPITSNKMRQRLKRDSIVTILICSSVMVMVLLIFKISGNLVYIKIFECTGLGTLWQSFTLTKPAIEFLHKIDSLLPF</sequence>
<feature type="transmembrane region" description="Helical" evidence="8">
    <location>
        <begin position="153"/>
        <end position="172"/>
    </location>
</feature>
<evidence type="ECO:0000313" key="9">
    <source>
        <dbReference type="EMBL" id="NSB14456.1"/>
    </source>
</evidence>
<evidence type="ECO:0000256" key="5">
    <source>
        <dbReference type="ARBA" id="ARBA00022801"/>
    </source>
</evidence>
<keyword evidence="5" id="KW-0378">Hydrolase</keyword>
<dbReference type="RefSeq" id="WP_023975776.1">
    <property type="nucleotide sequence ID" value="NZ_JABTDW010000001.1"/>
</dbReference>
<reference evidence="9" key="1">
    <citation type="submission" date="2020-06" db="EMBL/GenBank/DDBJ databases">
        <title>Genomic insights into acetone-butanol-ethanol (ABE) fermentation by sequencing solventogenic clostridia strains.</title>
        <authorList>
            <person name="Brown S."/>
        </authorList>
    </citation>
    <scope>NUCLEOTIDE SEQUENCE</scope>
    <source>
        <strain evidence="9">DJ123</strain>
    </source>
</reference>
<dbReference type="InterPro" id="IPR006741">
    <property type="entry name" value="AgrB"/>
</dbReference>
<gene>
    <name evidence="9" type="ORF">BCD95_002715</name>
</gene>
<keyword evidence="2" id="KW-0673">Quorum sensing</keyword>
<evidence type="ECO:0000313" key="10">
    <source>
        <dbReference type="Proteomes" id="UP000822184"/>
    </source>
</evidence>
<evidence type="ECO:0000256" key="1">
    <source>
        <dbReference type="ARBA" id="ARBA00022475"/>
    </source>
</evidence>
<keyword evidence="1" id="KW-1003">Cell membrane</keyword>
<dbReference type="AlphaFoldDB" id="A0AAE5H4X5"/>
<dbReference type="SMART" id="SM00793">
    <property type="entry name" value="AgrB"/>
    <property type="match status" value="1"/>
</dbReference>
<proteinExistence type="predicted"/>
<dbReference type="Proteomes" id="UP000822184">
    <property type="component" value="Unassembled WGS sequence"/>
</dbReference>
<organism evidence="9 10">
    <name type="scientific">Clostridium beijerinckii</name>
    <name type="common">Clostridium MP</name>
    <dbReference type="NCBI Taxonomy" id="1520"/>
    <lineage>
        <taxon>Bacteria</taxon>
        <taxon>Bacillati</taxon>
        <taxon>Bacillota</taxon>
        <taxon>Clostridia</taxon>
        <taxon>Eubacteriales</taxon>
        <taxon>Clostridiaceae</taxon>
        <taxon>Clostridium</taxon>
    </lineage>
</organism>
<comment type="caution">
    <text evidence="9">The sequence shown here is derived from an EMBL/GenBank/DDBJ whole genome shotgun (WGS) entry which is preliminary data.</text>
</comment>
<keyword evidence="7 8" id="KW-0472">Membrane</keyword>
<keyword evidence="6 8" id="KW-1133">Transmembrane helix</keyword>